<dbReference type="NCBIfam" id="TIGR02532">
    <property type="entry name" value="IV_pilin_GFxxxE"/>
    <property type="match status" value="1"/>
</dbReference>
<evidence type="ECO:0000313" key="4">
    <source>
        <dbReference type="Proteomes" id="UP000199518"/>
    </source>
</evidence>
<keyword evidence="1" id="KW-0472">Membrane</keyword>
<dbReference type="InterPro" id="IPR011453">
    <property type="entry name" value="DUF1559"/>
</dbReference>
<dbReference type="Pfam" id="PF07596">
    <property type="entry name" value="SBP_bac_10"/>
    <property type="match status" value="1"/>
</dbReference>
<feature type="domain" description="DUF1559" evidence="2">
    <location>
        <begin position="34"/>
        <end position="306"/>
    </location>
</feature>
<dbReference type="SUPFAM" id="SSF54523">
    <property type="entry name" value="Pili subunits"/>
    <property type="match status" value="1"/>
</dbReference>
<protein>
    <submittedName>
        <fullName evidence="3">Prepilin-type N-terminal cleavage/methylation domain-containing protein</fullName>
    </submittedName>
</protein>
<dbReference type="RefSeq" id="WP_092054783.1">
    <property type="nucleotide sequence ID" value="NZ_FOQD01000018.1"/>
</dbReference>
<feature type="transmembrane region" description="Helical" evidence="1">
    <location>
        <begin position="12"/>
        <end position="33"/>
    </location>
</feature>
<dbReference type="Pfam" id="PF07963">
    <property type="entry name" value="N_methyl"/>
    <property type="match status" value="1"/>
</dbReference>
<reference evidence="4" key="1">
    <citation type="submission" date="2016-10" db="EMBL/GenBank/DDBJ databases">
        <authorList>
            <person name="Varghese N."/>
            <person name="Submissions S."/>
        </authorList>
    </citation>
    <scope>NUCLEOTIDE SEQUENCE [LARGE SCALE GENOMIC DNA]</scope>
    <source>
        <strain evidence="4">DSM 26348</strain>
    </source>
</reference>
<dbReference type="InterPro" id="IPR027558">
    <property type="entry name" value="Pre_pil_HX9DG_C"/>
</dbReference>
<keyword evidence="1" id="KW-0812">Transmembrane</keyword>
<dbReference type="STRING" id="1576369.SAMN05421753_11850"/>
<dbReference type="InterPro" id="IPR012902">
    <property type="entry name" value="N_methyl_site"/>
</dbReference>
<dbReference type="Gene3D" id="3.30.700.10">
    <property type="entry name" value="Glycoprotein, Type 4 Pilin"/>
    <property type="match status" value="1"/>
</dbReference>
<dbReference type="EMBL" id="FOQD01000018">
    <property type="protein sequence ID" value="SFJ31895.1"/>
    <property type="molecule type" value="Genomic_DNA"/>
</dbReference>
<keyword evidence="1" id="KW-1133">Transmembrane helix</keyword>
<evidence type="ECO:0000259" key="2">
    <source>
        <dbReference type="Pfam" id="PF07596"/>
    </source>
</evidence>
<dbReference type="InterPro" id="IPR045584">
    <property type="entry name" value="Pilin-like"/>
</dbReference>
<proteinExistence type="predicted"/>
<sequence length="324" mass="34266">MRNARSRRAFTLIELLVVIAIIAILIALLLPAVQQAREAARRSQCKNNLKQMGLAIHNYHDVHNLLPPGGTHAGGGISFFAFLLPFIDQANVYNQLDFSVKNNAIGPGFVNIGAPYCNNLQALNGVVPSGYTCPSSSLPKSRSMQNTLQLIPSYVGIAGNDTYLFGSQAVTSTAGATLGVISSTGAMICTNSAGGGAVGLASILDGTSNQLVIGEQSAWGFSTTSQTVDIRTALNWSGWMGCSWSDRLMNNTTIRYPINTRDSALPGIYLSINSVNNTGMNSQHTGGAHALLGDGRVQFLGDSTDLTLLKNLSTRADGNIIGEF</sequence>
<organism evidence="3 4">
    <name type="scientific">Planctomicrobium piriforme</name>
    <dbReference type="NCBI Taxonomy" id="1576369"/>
    <lineage>
        <taxon>Bacteria</taxon>
        <taxon>Pseudomonadati</taxon>
        <taxon>Planctomycetota</taxon>
        <taxon>Planctomycetia</taxon>
        <taxon>Planctomycetales</taxon>
        <taxon>Planctomycetaceae</taxon>
        <taxon>Planctomicrobium</taxon>
    </lineage>
</organism>
<accession>A0A1I3QDW3</accession>
<dbReference type="PANTHER" id="PTHR30093:SF2">
    <property type="entry name" value="TYPE II SECRETION SYSTEM PROTEIN H"/>
    <property type="match status" value="1"/>
</dbReference>
<evidence type="ECO:0000256" key="1">
    <source>
        <dbReference type="SAM" id="Phobius"/>
    </source>
</evidence>
<dbReference type="NCBIfam" id="TIGR04294">
    <property type="entry name" value="pre_pil_HX9DG"/>
    <property type="match status" value="1"/>
</dbReference>
<evidence type="ECO:0000313" key="3">
    <source>
        <dbReference type="EMBL" id="SFJ31895.1"/>
    </source>
</evidence>
<dbReference type="Proteomes" id="UP000199518">
    <property type="component" value="Unassembled WGS sequence"/>
</dbReference>
<keyword evidence="4" id="KW-1185">Reference proteome</keyword>
<dbReference type="AlphaFoldDB" id="A0A1I3QDW3"/>
<dbReference type="PANTHER" id="PTHR30093">
    <property type="entry name" value="GENERAL SECRETION PATHWAY PROTEIN G"/>
    <property type="match status" value="1"/>
</dbReference>
<gene>
    <name evidence="3" type="ORF">SAMN05421753_11850</name>
</gene>
<name>A0A1I3QDW3_9PLAN</name>
<dbReference type="OrthoDB" id="280382at2"/>